<comment type="caution">
    <text evidence="1">The sequence shown here is derived from an EMBL/GenBank/DDBJ whole genome shotgun (WGS) entry which is preliminary data.</text>
</comment>
<dbReference type="RefSeq" id="WP_051682721.1">
    <property type="nucleotide sequence ID" value="NZ_CAMETI010000025.1"/>
</dbReference>
<evidence type="ECO:0000313" key="1">
    <source>
        <dbReference type="EMBL" id="KEJ92285.1"/>
    </source>
</evidence>
<dbReference type="GO" id="GO:0030234">
    <property type="term" value="F:enzyme regulator activity"/>
    <property type="evidence" value="ECO:0007669"/>
    <property type="project" value="InterPro"/>
</dbReference>
<sequence length="242" mass="25757">MSDLYFMVTIANRARLPEIISLYRDVSININMIALGRGTATGEMLNYFGLDRPEKAVCFSVVTGEVWRAAKKGLEYKVHIDVPGTGIAFIIPMSSIGGKRELAFLTEGQGFEKGEEHTMKGTAHELLVVISDPGYNEAVMNAARESGAAGGTVLHARGTGMKNAEKFLGVSLASEKEIIFIVTKTSQKNAIMGSIMRKAGIGTKANAIAFSLPVSGMAGLRLLEESEPDAVGKGGESDAREG</sequence>
<proteinExistence type="predicted"/>
<organism evidence="1 2">
    <name type="scientific">Synergistes jonesii</name>
    <dbReference type="NCBI Taxonomy" id="2754"/>
    <lineage>
        <taxon>Bacteria</taxon>
        <taxon>Thermotogati</taxon>
        <taxon>Synergistota</taxon>
        <taxon>Synergistia</taxon>
        <taxon>Synergistales</taxon>
        <taxon>Synergistaceae</taxon>
        <taxon>Synergistes</taxon>
    </lineage>
</organism>
<dbReference type="GeneID" id="90983582"/>
<dbReference type="Gene3D" id="3.30.70.120">
    <property type="match status" value="1"/>
</dbReference>
<name>A0A073IRT1_9BACT</name>
<dbReference type="InterPro" id="IPR002187">
    <property type="entry name" value="N-reg_PII"/>
</dbReference>
<dbReference type="STRING" id="2754.EH55_04595"/>
<dbReference type="PROSITE" id="PS51343">
    <property type="entry name" value="PII_GLNB_DOM"/>
    <property type="match status" value="1"/>
</dbReference>
<dbReference type="GO" id="GO:0006808">
    <property type="term" value="P:regulation of nitrogen utilization"/>
    <property type="evidence" value="ECO:0007669"/>
    <property type="project" value="InterPro"/>
</dbReference>
<dbReference type="Proteomes" id="UP000027665">
    <property type="component" value="Unassembled WGS sequence"/>
</dbReference>
<dbReference type="OrthoDB" id="9803021at2"/>
<dbReference type="EMBL" id="JMKI01000031">
    <property type="protein sequence ID" value="KEJ92285.1"/>
    <property type="molecule type" value="Genomic_DNA"/>
</dbReference>
<dbReference type="InterPro" id="IPR011322">
    <property type="entry name" value="N-reg_PII-like_a/b"/>
</dbReference>
<keyword evidence="2" id="KW-1185">Reference proteome</keyword>
<evidence type="ECO:0000313" key="2">
    <source>
        <dbReference type="Proteomes" id="UP000027665"/>
    </source>
</evidence>
<dbReference type="AlphaFoldDB" id="A0A073IRT1"/>
<dbReference type="eggNOG" id="COG0347">
    <property type="taxonomic scope" value="Bacteria"/>
</dbReference>
<dbReference type="SUPFAM" id="SSF54913">
    <property type="entry name" value="GlnB-like"/>
    <property type="match status" value="1"/>
</dbReference>
<reference evidence="1 2" key="1">
    <citation type="submission" date="2014-04" db="EMBL/GenBank/DDBJ databases">
        <title>Draft Genome Sequence of Synergistes jonesii.</title>
        <authorList>
            <person name="Coil D.A."/>
            <person name="Eisen J.A."/>
            <person name="Holland-Moritz H.E."/>
        </authorList>
    </citation>
    <scope>NUCLEOTIDE SEQUENCE [LARGE SCALE GENOMIC DNA]</scope>
    <source>
        <strain evidence="1 2">78-1</strain>
    </source>
</reference>
<gene>
    <name evidence="1" type="ORF">EH55_04595</name>
</gene>
<accession>A0A073IRT1</accession>
<protein>
    <submittedName>
        <fullName evidence="1">Nitrogen regulatory protein P-II</fullName>
    </submittedName>
</protein>
<dbReference type="InterPro" id="IPR015867">
    <property type="entry name" value="N-reg_PII/ATP_PRibTrfase_C"/>
</dbReference>